<evidence type="ECO:0000256" key="15">
    <source>
        <dbReference type="ARBA" id="ARBA00029329"/>
    </source>
</evidence>
<evidence type="ECO:0000256" key="9">
    <source>
        <dbReference type="ARBA" id="ARBA00022989"/>
    </source>
</evidence>
<feature type="transmembrane region" description="Helical" evidence="24">
    <location>
        <begin position="7"/>
        <end position="29"/>
    </location>
</feature>
<evidence type="ECO:0000256" key="14">
    <source>
        <dbReference type="ARBA" id="ARBA00023180"/>
    </source>
</evidence>
<comment type="pathway">
    <text evidence="1">Protein modification; protein glycosylation.</text>
</comment>
<keyword evidence="5 24" id="KW-0328">Glycosyltransferase</keyword>
<reference evidence="27" key="2">
    <citation type="submission" date="2025-09" db="UniProtKB">
        <authorList>
            <consortium name="Ensembl"/>
        </authorList>
    </citation>
    <scope>IDENTIFICATION</scope>
</reference>
<evidence type="ECO:0000256" key="20">
    <source>
        <dbReference type="ARBA" id="ARBA00036757"/>
    </source>
</evidence>
<feature type="domain" description="Fucosyltransferase N-terminal" evidence="26">
    <location>
        <begin position="61"/>
        <end position="165"/>
    </location>
</feature>
<name>A0A8C2WT88_CYCLU</name>
<dbReference type="PANTHER" id="PTHR11929">
    <property type="entry name" value="ALPHA- 1,3 -FUCOSYLTRANSFERASE"/>
    <property type="match status" value="1"/>
</dbReference>
<dbReference type="InterPro" id="IPR055270">
    <property type="entry name" value="Glyco_tran_10_C"/>
</dbReference>
<dbReference type="EC" id="2.4.1.-" evidence="24"/>
<dbReference type="SUPFAM" id="SSF53756">
    <property type="entry name" value="UDP-Glycosyltransferase/glycogen phosphorylase"/>
    <property type="match status" value="1"/>
</dbReference>
<dbReference type="InterPro" id="IPR038577">
    <property type="entry name" value="GT10-like_C_sf"/>
</dbReference>
<evidence type="ECO:0000256" key="7">
    <source>
        <dbReference type="ARBA" id="ARBA00022692"/>
    </source>
</evidence>
<dbReference type="GO" id="GO:0017083">
    <property type="term" value="F:4-galactosyl-N-acetylglucosaminide 3-alpha-L-fucosyltransferase activity"/>
    <property type="evidence" value="ECO:0007669"/>
    <property type="project" value="UniProtKB-EC"/>
</dbReference>
<accession>A0A8C2WT88</accession>
<evidence type="ECO:0000256" key="8">
    <source>
        <dbReference type="ARBA" id="ARBA00022968"/>
    </source>
</evidence>
<proteinExistence type="inferred from homology"/>
<dbReference type="PANTHER" id="PTHR11929:SF10">
    <property type="entry name" value="4-GALACTOSYL-N-ACETYLGLUCOSAMINIDE 3-ALPHA-L-FUCOSYLTRANSFERASE 9"/>
    <property type="match status" value="1"/>
</dbReference>
<dbReference type="InterPro" id="IPR031481">
    <property type="entry name" value="Glyco_tran_10_N"/>
</dbReference>
<keyword evidence="8" id="KW-0735">Signal-anchor</keyword>
<evidence type="ECO:0000313" key="27">
    <source>
        <dbReference type="Ensembl" id="ENSCLMP00005008100.1"/>
    </source>
</evidence>
<keyword evidence="12 24" id="KW-0472">Membrane</keyword>
<organism evidence="27 28">
    <name type="scientific">Cyclopterus lumpus</name>
    <name type="common">Lumpsucker</name>
    <dbReference type="NCBI Taxonomy" id="8103"/>
    <lineage>
        <taxon>Eukaryota</taxon>
        <taxon>Metazoa</taxon>
        <taxon>Chordata</taxon>
        <taxon>Craniata</taxon>
        <taxon>Vertebrata</taxon>
        <taxon>Euteleostomi</taxon>
        <taxon>Actinopterygii</taxon>
        <taxon>Neopterygii</taxon>
        <taxon>Teleostei</taxon>
        <taxon>Neoteleostei</taxon>
        <taxon>Acanthomorphata</taxon>
        <taxon>Eupercaria</taxon>
        <taxon>Perciformes</taxon>
        <taxon>Cottioidei</taxon>
        <taxon>Cottales</taxon>
        <taxon>Cyclopteridae</taxon>
        <taxon>Cyclopterus</taxon>
    </lineage>
</organism>
<evidence type="ECO:0000256" key="1">
    <source>
        <dbReference type="ARBA" id="ARBA00004922"/>
    </source>
</evidence>
<dbReference type="GeneTree" id="ENSGT00940000164360"/>
<comment type="catalytic activity">
    <reaction evidence="20">
        <text>a neolactoside nLc4Cer + GDP-beta-L-fucose = a neolactoside III(3)-alpha-Fuc-nLc4Cer + GDP + H(+)</text>
        <dbReference type="Rhea" id="RHEA:48376"/>
        <dbReference type="ChEBI" id="CHEBI:15378"/>
        <dbReference type="ChEBI" id="CHEBI:57273"/>
        <dbReference type="ChEBI" id="CHEBI:58189"/>
        <dbReference type="ChEBI" id="CHEBI:90376"/>
        <dbReference type="ChEBI" id="CHEBI:90379"/>
    </reaction>
    <physiologicalReaction direction="left-to-right" evidence="20">
        <dbReference type="Rhea" id="RHEA:48377"/>
    </physiologicalReaction>
</comment>
<keyword evidence="10 24" id="KW-0333">Golgi apparatus</keyword>
<comment type="similarity">
    <text evidence="3 24">Belongs to the glycosyltransferase 10 family.</text>
</comment>
<keyword evidence="13" id="KW-1015">Disulfide bond</keyword>
<evidence type="ECO:0000256" key="13">
    <source>
        <dbReference type="ARBA" id="ARBA00023157"/>
    </source>
</evidence>
<comment type="subcellular location">
    <subcellularLocation>
        <location evidence="24">Golgi apparatus</location>
        <location evidence="24">Golgi stack membrane</location>
        <topology evidence="24">Single-pass type II membrane protein</topology>
    </subcellularLocation>
    <subcellularLocation>
        <location evidence="21">Golgi apparatus</location>
        <location evidence="21">trans-Golgi network membrane</location>
        <topology evidence="21">Single-pass type II membrane protein</topology>
    </subcellularLocation>
</comment>
<evidence type="ECO:0000256" key="10">
    <source>
        <dbReference type="ARBA" id="ARBA00023034"/>
    </source>
</evidence>
<evidence type="ECO:0000259" key="26">
    <source>
        <dbReference type="Pfam" id="PF17039"/>
    </source>
</evidence>
<comment type="catalytic activity">
    <reaction evidence="23">
        <text>an alpha-L-Fuc-(1-&gt;2)-beta-D-Gal-(1-&gt;4)-beta-D-GlcNAc derivative + GDP-beta-L-fucose = an alpha-L-Fuc-(1-&gt;2)-beta-D-Gal-(1-&gt;4)-[alpha-L-Fuc-(1-&gt;3)]-beta-D-GlcNAc derivative + GDP + H(+)</text>
        <dbReference type="Rhea" id="RHEA:77191"/>
        <dbReference type="ChEBI" id="CHEBI:15378"/>
        <dbReference type="ChEBI" id="CHEBI:57273"/>
        <dbReference type="ChEBI" id="CHEBI:58189"/>
        <dbReference type="ChEBI" id="CHEBI:133510"/>
        <dbReference type="ChEBI" id="CHEBI:195560"/>
    </reaction>
    <physiologicalReaction direction="left-to-right" evidence="23">
        <dbReference type="Rhea" id="RHEA:77192"/>
    </physiologicalReaction>
</comment>
<dbReference type="GO" id="GO:0032580">
    <property type="term" value="C:Golgi cisterna membrane"/>
    <property type="evidence" value="ECO:0007669"/>
    <property type="project" value="UniProtKB-SubCell"/>
</dbReference>
<dbReference type="Pfam" id="PF17039">
    <property type="entry name" value="Glyco_tran_10_N"/>
    <property type="match status" value="1"/>
</dbReference>
<comment type="catalytic activity">
    <reaction evidence="18">
        <text>alpha-N-glycoloylneuraminosyl-(2-&gt;3)-beta-D-galactosyl-(1-&gt;4)-N-acetyl-beta-D-glucosaminyl-(1-&gt;3)-beta-D-galactosyl-(1-&gt;4)-N-acetyl-beta-D-glucosaminyl-(1-&gt;3)-beta-D-galactosyl-(1-&gt;4)-beta-D-glucosyl-(1&lt;-&gt;1')-ceramide + GDP-beta-L-fucose = alpha-N-glycoloylneuraminosyl-(2-&gt;3)-beta-D-galactosyl-(1-&gt;4)-N-acetyl-beta-D-glucosaminyl-(1-&gt;3)-beta-D-galactosyl-(1-&gt;4)-[alpha-L-fucosyl-(1-&gt;3)]-N-acetyl-beta-D-glucosaminyl-(1-&gt;3)-beta-D-galactosyl-(1-&gt;4)-beta-D-glucosyl-(1&lt;-&gt;1')-ceramide + GDP + H(+)</text>
        <dbReference type="Rhea" id="RHEA:48388"/>
        <dbReference type="ChEBI" id="CHEBI:15378"/>
        <dbReference type="ChEBI" id="CHEBI:57273"/>
        <dbReference type="ChEBI" id="CHEBI:58189"/>
        <dbReference type="ChEBI" id="CHEBI:90383"/>
        <dbReference type="ChEBI" id="CHEBI:90384"/>
    </reaction>
    <physiologicalReaction direction="left-to-right" evidence="18">
        <dbReference type="Rhea" id="RHEA:48389"/>
    </physiologicalReaction>
</comment>
<evidence type="ECO:0000313" key="28">
    <source>
        <dbReference type="Proteomes" id="UP000694565"/>
    </source>
</evidence>
<dbReference type="InterPro" id="IPR001503">
    <property type="entry name" value="Glyco_trans_10"/>
</dbReference>
<comment type="catalytic activity">
    <reaction evidence="16">
        <text>alpha-D-galactosyl-(1-&gt;3)-beta-D-galactosyl-(1-&gt;4)-N-acetyl-beta-D-glucosaminyl-(1-&gt;3)-beta-D-galactosyl-(1-&gt;4)-beta-D-glucosyl-(1&lt;-&gt;1')-ceramide + GDP-beta-L-fucose = a neolactoside IV(3)-alpha-Gal,III(3)-alpha-Fuc-nLc4Cer + GDP + H(+)</text>
        <dbReference type="Rhea" id="RHEA:48380"/>
        <dbReference type="ChEBI" id="CHEBI:15378"/>
        <dbReference type="ChEBI" id="CHEBI:57273"/>
        <dbReference type="ChEBI" id="CHEBI:58189"/>
        <dbReference type="ChEBI" id="CHEBI:90380"/>
        <dbReference type="ChEBI" id="CHEBI:90381"/>
    </reaction>
    <physiologicalReaction direction="left-to-right" evidence="16">
        <dbReference type="Rhea" id="RHEA:48381"/>
    </physiologicalReaction>
</comment>
<dbReference type="AlphaFoldDB" id="A0A8C2WT88"/>
<evidence type="ECO:0000256" key="16">
    <source>
        <dbReference type="ARBA" id="ARBA00036053"/>
    </source>
</evidence>
<keyword evidence="6 24" id="KW-0808">Transferase</keyword>
<dbReference type="GO" id="GO:0006629">
    <property type="term" value="P:lipid metabolic process"/>
    <property type="evidence" value="ECO:0007669"/>
    <property type="project" value="UniProtKB-KW"/>
</dbReference>
<evidence type="ECO:0000256" key="18">
    <source>
        <dbReference type="ARBA" id="ARBA00036295"/>
    </source>
</evidence>
<sequence length="356" mass="41787">MASVLYVLRAILTAILLLAGIVVLVLQYLQSSPAPTCHLPPAHSGQLKQANSSGVEQQTYKPIMLLWFWPENKRFDLHDCKTLFNIDNCHLTDDRSFYSRAHNILVFHRAIQDDLSNSPPHLEPDFQRWIWFNTDSPNNTRRYRRHKSLFNLTLSYRKDADIQVRRLLTFKNSDKEFVLPKKERLLCWFVDSDNLTTESGERYSYYRELINHMKVDVFHSSTKGENYFLTISSCKFYLSFEDSIHRDYITETFNGPLSVGTVPIVLGPPRKNYEDFAPGESFIHVNDFPTSLDQEAYMRYFNWRGYYTAIRHLTEEKYEFAHSICQALVYLYNHKGYLNKLCVIIKANHVCFCSEV</sequence>
<evidence type="ECO:0000259" key="25">
    <source>
        <dbReference type="Pfam" id="PF00852"/>
    </source>
</evidence>
<protein>
    <recommendedName>
        <fullName evidence="24">Fucosyltransferase</fullName>
        <ecNumber evidence="24">2.4.1.-</ecNumber>
    </recommendedName>
</protein>
<dbReference type="Proteomes" id="UP000694565">
    <property type="component" value="Unplaced"/>
</dbReference>
<evidence type="ECO:0000256" key="5">
    <source>
        <dbReference type="ARBA" id="ARBA00022676"/>
    </source>
</evidence>
<comment type="catalytic activity">
    <reaction evidence="15">
        <text>a beta-D-galactosyl-(1-&gt;4)-N-acetyl-beta-D-glucosaminyl derivative + GDP-beta-L-fucose = a beta-D-galactosyl-(1-&gt;4)-[alpha-L-fucosyl-(1-&gt;3)]-N-acetyl-beta-D-glucosaminyl derivative + GDP + H(+)</text>
        <dbReference type="Rhea" id="RHEA:14257"/>
        <dbReference type="ChEBI" id="CHEBI:15378"/>
        <dbReference type="ChEBI" id="CHEBI:57273"/>
        <dbReference type="ChEBI" id="CHEBI:58189"/>
        <dbReference type="ChEBI" id="CHEBI:133507"/>
        <dbReference type="ChEBI" id="CHEBI:137941"/>
        <dbReference type="EC" id="2.4.1.152"/>
    </reaction>
    <physiologicalReaction direction="left-to-right" evidence="15">
        <dbReference type="Rhea" id="RHEA:14258"/>
    </physiologicalReaction>
</comment>
<comment type="catalytic activity">
    <reaction evidence="19">
        <text>an N-acetyl-alpha-neuraminyl-(2-&gt;3)-beta-D-galactosyl-(1-&gt;4)-N-acetyl-beta-D-glucosaminyl derivative + GDP-beta-L-fucose = an alpha-Neu5Ac-(2-&gt;3)-beta-D-Gal-(1-&gt;4)-[alpha-L-Fuc-(1-&gt;3)]-beta-D-GlcNAc derivative + GDP + H(+)</text>
        <dbReference type="Rhea" id="RHEA:56076"/>
        <dbReference type="ChEBI" id="CHEBI:15378"/>
        <dbReference type="ChEBI" id="CHEBI:57273"/>
        <dbReference type="ChEBI" id="CHEBI:58189"/>
        <dbReference type="ChEBI" id="CHEBI:136545"/>
        <dbReference type="ChEBI" id="CHEBI:139509"/>
    </reaction>
    <physiologicalReaction direction="left-to-right" evidence="19">
        <dbReference type="Rhea" id="RHEA:56077"/>
    </physiologicalReaction>
</comment>
<dbReference type="Pfam" id="PF00852">
    <property type="entry name" value="Glyco_transf_10"/>
    <property type="match status" value="1"/>
</dbReference>
<comment type="catalytic activity">
    <reaction evidence="22">
        <text>beta-D-Gal-(1-&gt;4)-beta-D-GlcNAc-(1-&gt;3)-beta-D-Gal-(1-&gt;4)-D-Glc + GDP-beta-L-fucose = beta-D-Gal-(1-&gt;4)-[alpha-L-Fuc-(1-&gt;3)]-beta-D-GlcNAc-(1-&gt;3)-beta-D-Gal-(1-&gt;4)-D-Glc + GDP + H(+)</text>
        <dbReference type="Rhea" id="RHEA:77187"/>
        <dbReference type="ChEBI" id="CHEBI:15378"/>
        <dbReference type="ChEBI" id="CHEBI:57273"/>
        <dbReference type="ChEBI" id="CHEBI:58189"/>
        <dbReference type="ChEBI" id="CHEBI:60239"/>
        <dbReference type="ChEBI" id="CHEBI:61352"/>
    </reaction>
    <physiologicalReaction direction="left-to-right" evidence="22">
        <dbReference type="Rhea" id="RHEA:77188"/>
    </physiologicalReaction>
</comment>
<evidence type="ECO:0000256" key="23">
    <source>
        <dbReference type="ARBA" id="ARBA00043838"/>
    </source>
</evidence>
<evidence type="ECO:0000256" key="21">
    <source>
        <dbReference type="ARBA" id="ARBA00037848"/>
    </source>
</evidence>
<comment type="pathway">
    <text evidence="2">Glycolipid biosynthesis.</text>
</comment>
<evidence type="ECO:0000256" key="6">
    <source>
        <dbReference type="ARBA" id="ARBA00022679"/>
    </source>
</evidence>
<evidence type="ECO:0000256" key="12">
    <source>
        <dbReference type="ARBA" id="ARBA00023136"/>
    </source>
</evidence>
<keyword evidence="7 24" id="KW-0812">Transmembrane</keyword>
<comment type="catalytic activity">
    <reaction evidence="17">
        <text>an alpha-Neu5Ac-(2-&gt;3)-beta-D-Gal-(1-&gt;4)-beta-D-GlcNAc-(1-&gt;3)-beta-D-Gal-(1-&gt;4)-beta-D-GlcNAc derivative + GDP-beta-L-fucose = an alpha-Neu5Ac-(2-&gt;3)-beta-D-Gal-(1-&gt;4)-beta-D-GlcNAc-(1-&gt;3)-beta-D-Gal-(1-&gt;4)-[alpha-L-Fuc-(1-&gt;3)]-beta-D-GlcNAc derivative + GDP + H(+)</text>
        <dbReference type="Rhea" id="RHEA:68044"/>
        <dbReference type="ChEBI" id="CHEBI:15378"/>
        <dbReference type="ChEBI" id="CHEBI:57273"/>
        <dbReference type="ChEBI" id="CHEBI:58189"/>
        <dbReference type="ChEBI" id="CHEBI:145343"/>
        <dbReference type="ChEBI" id="CHEBI:176900"/>
    </reaction>
    <physiologicalReaction direction="left-to-right" evidence="17">
        <dbReference type="Rhea" id="RHEA:68045"/>
    </physiologicalReaction>
</comment>
<evidence type="ECO:0000256" key="2">
    <source>
        <dbReference type="ARBA" id="ARBA00004934"/>
    </source>
</evidence>
<evidence type="ECO:0000256" key="11">
    <source>
        <dbReference type="ARBA" id="ARBA00023098"/>
    </source>
</evidence>
<feature type="domain" description="Fucosyltransferase C-terminal" evidence="25">
    <location>
        <begin position="180"/>
        <end position="335"/>
    </location>
</feature>
<reference evidence="27" key="1">
    <citation type="submission" date="2025-08" db="UniProtKB">
        <authorList>
            <consortium name="Ensembl"/>
        </authorList>
    </citation>
    <scope>IDENTIFICATION</scope>
</reference>
<evidence type="ECO:0000256" key="19">
    <source>
        <dbReference type="ARBA" id="ARBA00036481"/>
    </source>
</evidence>
<keyword evidence="14" id="KW-0325">Glycoprotein</keyword>
<keyword evidence="11" id="KW-0443">Lipid metabolism</keyword>
<evidence type="ECO:0000256" key="17">
    <source>
        <dbReference type="ARBA" id="ARBA00036234"/>
    </source>
</evidence>
<dbReference type="Gene3D" id="3.40.50.11660">
    <property type="entry name" value="Glycosyl transferase family 10, C-terminal domain"/>
    <property type="match status" value="1"/>
</dbReference>
<dbReference type="Ensembl" id="ENSCLMT00005008777.1">
    <property type="protein sequence ID" value="ENSCLMP00005008100.1"/>
    <property type="gene ID" value="ENSCLMG00005004577.1"/>
</dbReference>
<keyword evidence="9 24" id="KW-1133">Transmembrane helix</keyword>
<evidence type="ECO:0000256" key="4">
    <source>
        <dbReference type="ARBA" id="ARBA00011738"/>
    </source>
</evidence>
<evidence type="ECO:0000256" key="22">
    <source>
        <dbReference type="ARBA" id="ARBA00043828"/>
    </source>
</evidence>
<evidence type="ECO:0000256" key="24">
    <source>
        <dbReference type="RuleBase" id="RU003832"/>
    </source>
</evidence>
<dbReference type="UniPathway" id="UPA00378"/>
<comment type="subunit">
    <text evidence="4">Homodimer.</text>
</comment>
<keyword evidence="28" id="KW-1185">Reference proteome</keyword>
<evidence type="ECO:0000256" key="3">
    <source>
        <dbReference type="ARBA" id="ARBA00008919"/>
    </source>
</evidence>